<dbReference type="STRING" id="1388766.A0A017SCN8"/>
<keyword evidence="4 6" id="KW-0539">Nucleus</keyword>
<evidence type="ECO:0000256" key="3">
    <source>
        <dbReference type="ARBA" id="ARBA00023163"/>
    </source>
</evidence>
<dbReference type="GeneID" id="63701583"/>
<comment type="similarity">
    <text evidence="5 6">Belongs to the TAF10 family.</text>
</comment>
<dbReference type="CDD" id="cd07982">
    <property type="entry name" value="HFD_TAF10"/>
    <property type="match status" value="1"/>
</dbReference>
<evidence type="ECO:0000313" key="8">
    <source>
        <dbReference type="EMBL" id="EYE93980.1"/>
    </source>
</evidence>
<keyword evidence="8" id="KW-0648">Protein biosynthesis</keyword>
<accession>A0A017SCN8</accession>
<dbReference type="RefSeq" id="XP_040637668.1">
    <property type="nucleotide sequence ID" value="XM_040786459.1"/>
</dbReference>
<dbReference type="GO" id="GO:0000124">
    <property type="term" value="C:SAGA complex"/>
    <property type="evidence" value="ECO:0007669"/>
    <property type="project" value="TreeGrafter"/>
</dbReference>
<dbReference type="HOGENOM" id="CLU_064104_0_1_1"/>
<organism evidence="8 9">
    <name type="scientific">Aspergillus ruber (strain CBS 135680)</name>
    <dbReference type="NCBI Taxonomy" id="1388766"/>
    <lineage>
        <taxon>Eukaryota</taxon>
        <taxon>Fungi</taxon>
        <taxon>Dikarya</taxon>
        <taxon>Ascomycota</taxon>
        <taxon>Pezizomycotina</taxon>
        <taxon>Eurotiomycetes</taxon>
        <taxon>Eurotiomycetidae</taxon>
        <taxon>Eurotiales</taxon>
        <taxon>Aspergillaceae</taxon>
        <taxon>Aspergillus</taxon>
        <taxon>Aspergillus subgen. Aspergillus</taxon>
    </lineage>
</organism>
<dbReference type="EMBL" id="KK088428">
    <property type="protein sequence ID" value="EYE93980.1"/>
    <property type="molecule type" value="Genomic_DNA"/>
</dbReference>
<keyword evidence="8" id="KW-0396">Initiation factor</keyword>
<feature type="compositionally biased region" description="Low complexity" evidence="7">
    <location>
        <begin position="1"/>
        <end position="50"/>
    </location>
</feature>
<feature type="compositionally biased region" description="Gly residues" evidence="7">
    <location>
        <begin position="214"/>
        <end position="227"/>
    </location>
</feature>
<dbReference type="GO" id="GO:1990841">
    <property type="term" value="F:promoter-specific chromatin binding"/>
    <property type="evidence" value="ECO:0007669"/>
    <property type="project" value="TreeGrafter"/>
</dbReference>
<keyword evidence="9" id="KW-1185">Reference proteome</keyword>
<sequence>MADQQQSPVQPRASSSQPPSQTTGSQDQQQTHAQGQPETQAQAQTETAVKQEPDANNPDLDVPIDQEDIDMNNGENTAGTGANGEGLGNPLEDAVPTSVDALAAAAAPSKKETSLREFLGKMDEYAPIIPDAVTAHYLTLAGLPPPGHGPNQTPPHLARLLSLAAQKFIADIAADSYQYARIRASNSSSASNPMGSLNAASGLVPGAAGAGAAGGGVGVSGESGKGKAGTHLGIQRPGFGGGGSGGSGQGRTVLTMEDLGMAVGEYGVSVKRGEFYR</sequence>
<evidence type="ECO:0000256" key="4">
    <source>
        <dbReference type="ARBA" id="ARBA00023242"/>
    </source>
</evidence>
<feature type="region of interest" description="Disordered" evidence="7">
    <location>
        <begin position="214"/>
        <end position="251"/>
    </location>
</feature>
<keyword evidence="2 6" id="KW-0805">Transcription regulation</keyword>
<comment type="function">
    <text evidence="6">Functions as a component of both the DNA-binding general transcription initiation factor complex TFIID and the transcription coactivator SAGA complex. Binding of TFIID to a promoter (with or without TATA element) is the initial step in pre-initiation complex (PIC) formation. TFIID plays a key role in the regulation of gene expression by RNA polymerase II through different activities such as transcription activator interaction, core promoter recognition and selectivity, TFIIA and TFIIB interaction, chromatin modification (histone acetylation by TAF1), facilitation of DNA opening and initiation of transcription. SAGA acts as a general cofactor required for essentially all RNA polymerase II transcription. At the promoters, SAGA is required for transcription pre-initiation complex (PIC) recruitment. It influences RNA polymerase II transcriptional activity through different activities such as TBP interaction (via core/TAF module) and promoter selectivity, interaction with transcription activators (via Tra1/SPT module), and chromatin modification through histone acetylation (via HAT module) and deubiquitination (via DUB module). SAGA preferentially acetylates histones H3 (to form H3K9ac, H3K14ac, H3K18ac and H3K23ac) and H2B and deubiquitinates histone H2B. SAGA interacts with DNA via upstream activating sequences (UASs).</text>
</comment>
<dbReference type="GO" id="GO:0003743">
    <property type="term" value="F:translation initiation factor activity"/>
    <property type="evidence" value="ECO:0007669"/>
    <property type="project" value="UniProtKB-KW"/>
</dbReference>
<name>A0A017SCN8_ASPRC</name>
<evidence type="ECO:0000256" key="6">
    <source>
        <dbReference type="PIRNR" id="PIRNR017246"/>
    </source>
</evidence>
<dbReference type="OrthoDB" id="154356at2759"/>
<keyword evidence="3 6" id="KW-0804">Transcription</keyword>
<dbReference type="GO" id="GO:0005669">
    <property type="term" value="C:transcription factor TFIID complex"/>
    <property type="evidence" value="ECO:0007669"/>
    <property type="project" value="TreeGrafter"/>
</dbReference>
<dbReference type="Proteomes" id="UP000019804">
    <property type="component" value="Unassembled WGS sequence"/>
</dbReference>
<evidence type="ECO:0000256" key="2">
    <source>
        <dbReference type="ARBA" id="ARBA00023015"/>
    </source>
</evidence>
<evidence type="ECO:0000256" key="7">
    <source>
        <dbReference type="SAM" id="MobiDB-lite"/>
    </source>
</evidence>
<dbReference type="AlphaFoldDB" id="A0A017SCN8"/>
<gene>
    <name evidence="8" type="ORF">EURHEDRAFT_516256</name>
</gene>
<feature type="region of interest" description="Disordered" evidence="7">
    <location>
        <begin position="1"/>
        <end position="93"/>
    </location>
</feature>
<comment type="subcellular location">
    <subcellularLocation>
        <location evidence="1 6">Nucleus</location>
    </subcellularLocation>
</comment>
<dbReference type="GO" id="GO:0016251">
    <property type="term" value="F:RNA polymerase II general transcription initiation factor activity"/>
    <property type="evidence" value="ECO:0007669"/>
    <property type="project" value="TreeGrafter"/>
</dbReference>
<dbReference type="GO" id="GO:0006367">
    <property type="term" value="P:transcription initiation at RNA polymerase II promoter"/>
    <property type="evidence" value="ECO:0007669"/>
    <property type="project" value="TreeGrafter"/>
</dbReference>
<evidence type="ECO:0000256" key="1">
    <source>
        <dbReference type="ARBA" id="ARBA00004123"/>
    </source>
</evidence>
<dbReference type="Pfam" id="PF03540">
    <property type="entry name" value="TAF10"/>
    <property type="match status" value="1"/>
</dbReference>
<feature type="compositionally biased region" description="Gly residues" evidence="7">
    <location>
        <begin position="238"/>
        <end position="249"/>
    </location>
</feature>
<reference evidence="9" key="1">
    <citation type="journal article" date="2014" name="Nat. Commun.">
        <title>Genomic adaptations of the halophilic Dead Sea filamentous fungus Eurotium rubrum.</title>
        <authorList>
            <person name="Kis-Papo T."/>
            <person name="Weig A.R."/>
            <person name="Riley R."/>
            <person name="Persoh D."/>
            <person name="Salamov A."/>
            <person name="Sun H."/>
            <person name="Lipzen A."/>
            <person name="Wasser S.P."/>
            <person name="Rambold G."/>
            <person name="Grigoriev I.V."/>
            <person name="Nevo E."/>
        </authorList>
    </citation>
    <scope>NUCLEOTIDE SEQUENCE [LARGE SCALE GENOMIC DNA]</scope>
    <source>
        <strain evidence="9">CBS 135680</strain>
    </source>
</reference>
<dbReference type="InterPro" id="IPR003923">
    <property type="entry name" value="TAF10"/>
</dbReference>
<dbReference type="PANTHER" id="PTHR21242">
    <property type="entry name" value="TRANSCRIPTION INITIATION FACTOR TFIID SUBUNIT 10"/>
    <property type="match status" value="1"/>
</dbReference>
<proteinExistence type="inferred from homology"/>
<dbReference type="PIRSF" id="PIRSF017246">
    <property type="entry name" value="TFIID_TAF10"/>
    <property type="match status" value="1"/>
</dbReference>
<dbReference type="PANTHER" id="PTHR21242:SF0">
    <property type="entry name" value="TRANSCRIPTION INITIATION FACTOR TFIID SUBUNIT 10"/>
    <property type="match status" value="1"/>
</dbReference>
<evidence type="ECO:0000313" key="9">
    <source>
        <dbReference type="Proteomes" id="UP000019804"/>
    </source>
</evidence>
<evidence type="ECO:0000256" key="5">
    <source>
        <dbReference type="ARBA" id="ARBA00025730"/>
    </source>
</evidence>
<protein>
    <recommendedName>
        <fullName evidence="6">Transcription initiation factor TFIID subunit 10</fullName>
    </recommendedName>
</protein>